<dbReference type="AlphaFoldDB" id="A0A518EL61"/>
<name>A0A518EL61_9BACT</name>
<keyword evidence="4" id="KW-1185">Reference proteome</keyword>
<keyword evidence="3" id="KW-0269">Exonuclease</keyword>
<gene>
    <name evidence="3" type="ORF">Poly30_03180</name>
</gene>
<dbReference type="GO" id="GO:0004527">
    <property type="term" value="F:exonuclease activity"/>
    <property type="evidence" value="ECO:0007669"/>
    <property type="project" value="UniProtKB-KW"/>
</dbReference>
<proteinExistence type="predicted"/>
<dbReference type="Gene3D" id="3.60.10.10">
    <property type="entry name" value="Endonuclease/exonuclease/phosphatase"/>
    <property type="match status" value="1"/>
</dbReference>
<keyword evidence="1" id="KW-1133">Transmembrane helix</keyword>
<protein>
    <submittedName>
        <fullName evidence="3">Endonuclease/Exonuclease/phosphatase family protein</fullName>
    </submittedName>
</protein>
<keyword evidence="3" id="KW-0540">Nuclease</keyword>
<evidence type="ECO:0000313" key="4">
    <source>
        <dbReference type="Proteomes" id="UP000320390"/>
    </source>
</evidence>
<dbReference type="RefSeq" id="WP_145194267.1">
    <property type="nucleotide sequence ID" value="NZ_CP036434.1"/>
</dbReference>
<keyword evidence="1" id="KW-0472">Membrane</keyword>
<keyword evidence="1" id="KW-0812">Transmembrane</keyword>
<feature type="transmembrane region" description="Helical" evidence="1">
    <location>
        <begin position="57"/>
        <end position="82"/>
    </location>
</feature>
<feature type="transmembrane region" description="Helical" evidence="1">
    <location>
        <begin position="21"/>
        <end position="45"/>
    </location>
</feature>
<dbReference type="InterPro" id="IPR036691">
    <property type="entry name" value="Endo/exonu/phosph_ase_sf"/>
</dbReference>
<evidence type="ECO:0000256" key="1">
    <source>
        <dbReference type="SAM" id="Phobius"/>
    </source>
</evidence>
<dbReference type="GO" id="GO:0004519">
    <property type="term" value="F:endonuclease activity"/>
    <property type="evidence" value="ECO:0007669"/>
    <property type="project" value="UniProtKB-KW"/>
</dbReference>
<dbReference type="InterPro" id="IPR005135">
    <property type="entry name" value="Endo/exonuclease/phosphatase"/>
</dbReference>
<evidence type="ECO:0000259" key="2">
    <source>
        <dbReference type="Pfam" id="PF03372"/>
    </source>
</evidence>
<dbReference type="EMBL" id="CP036434">
    <property type="protein sequence ID" value="QDV04824.1"/>
    <property type="molecule type" value="Genomic_DNA"/>
</dbReference>
<accession>A0A518EL61</accession>
<reference evidence="3 4" key="1">
    <citation type="submission" date="2019-02" db="EMBL/GenBank/DDBJ databases">
        <title>Deep-cultivation of Planctomycetes and their phenomic and genomic characterization uncovers novel biology.</title>
        <authorList>
            <person name="Wiegand S."/>
            <person name="Jogler M."/>
            <person name="Boedeker C."/>
            <person name="Pinto D."/>
            <person name="Vollmers J."/>
            <person name="Rivas-Marin E."/>
            <person name="Kohn T."/>
            <person name="Peeters S.H."/>
            <person name="Heuer A."/>
            <person name="Rast P."/>
            <person name="Oberbeckmann S."/>
            <person name="Bunk B."/>
            <person name="Jeske O."/>
            <person name="Meyerdierks A."/>
            <person name="Storesund J.E."/>
            <person name="Kallscheuer N."/>
            <person name="Luecker S."/>
            <person name="Lage O.M."/>
            <person name="Pohl T."/>
            <person name="Merkel B.J."/>
            <person name="Hornburger P."/>
            <person name="Mueller R.-W."/>
            <person name="Bruemmer F."/>
            <person name="Labrenz M."/>
            <person name="Spormann A.M."/>
            <person name="Op den Camp H."/>
            <person name="Overmann J."/>
            <person name="Amann R."/>
            <person name="Jetten M.S.M."/>
            <person name="Mascher T."/>
            <person name="Medema M.H."/>
            <person name="Devos D.P."/>
            <person name="Kaster A.-K."/>
            <person name="Ovreas L."/>
            <person name="Rohde M."/>
            <person name="Galperin M.Y."/>
            <person name="Jogler C."/>
        </authorList>
    </citation>
    <scope>NUCLEOTIDE SEQUENCE [LARGE SCALE GENOMIC DNA]</scope>
    <source>
        <strain evidence="3 4">Poly30</strain>
    </source>
</reference>
<feature type="domain" description="Endonuclease/exonuclease/phosphatase" evidence="2">
    <location>
        <begin position="117"/>
        <end position="319"/>
    </location>
</feature>
<keyword evidence="3" id="KW-0255">Endonuclease</keyword>
<dbReference type="OrthoDB" id="9796594at2"/>
<dbReference type="Pfam" id="PF03372">
    <property type="entry name" value="Exo_endo_phos"/>
    <property type="match status" value="1"/>
</dbReference>
<keyword evidence="3" id="KW-0378">Hydrolase</keyword>
<organism evidence="3 4">
    <name type="scientific">Saltatorellus ferox</name>
    <dbReference type="NCBI Taxonomy" id="2528018"/>
    <lineage>
        <taxon>Bacteria</taxon>
        <taxon>Pseudomonadati</taxon>
        <taxon>Planctomycetota</taxon>
        <taxon>Planctomycetia</taxon>
        <taxon>Planctomycetia incertae sedis</taxon>
        <taxon>Saltatorellus</taxon>
    </lineage>
</organism>
<dbReference type="Proteomes" id="UP000320390">
    <property type="component" value="Chromosome"/>
</dbReference>
<dbReference type="SUPFAM" id="SSF56219">
    <property type="entry name" value="DNase I-like"/>
    <property type="match status" value="1"/>
</dbReference>
<sequence length="328" mass="35946">MHAIQEEEEEPEGLTLRKVLATVWAALAVGVLACIGAGRLGGLYWTFDLFNHFHLQYAAIGLVGALTGALMGLRLATVLFALSFGLSAFQLLPFFQEPAPTGREGSVPLRVLAVNVLTANQDHGLVIDWIVSENADVLVVQETNQTWIDRLETGLLQYSRVETATVREDNFGLSLYVRNGMGVGEVQILADPAPVPWIDAELTKDERTFHLIALHTMPPVSSSAARDRREQLDAMAMRAESMQGPVVVAGDLNATVWSHDLRRVLERERLRPACFGHGPWGSWPSPLWFTGKILIDHVLVTSSVSVKDFRVGVDVGSDHRGIVADLVL</sequence>
<evidence type="ECO:0000313" key="3">
    <source>
        <dbReference type="EMBL" id="QDV04824.1"/>
    </source>
</evidence>